<feature type="region of interest" description="Disordered" evidence="1">
    <location>
        <begin position="185"/>
        <end position="206"/>
    </location>
</feature>
<reference evidence="3 4" key="1">
    <citation type="submission" date="2024-04" db="EMBL/GenBank/DDBJ databases">
        <title>genome sequences of Mucor flavus KT1a and Helicostylum pulchrum KT1b strains isolation_sourced from the surface of a dry-aged beef.</title>
        <authorList>
            <person name="Toyotome T."/>
            <person name="Hosono M."/>
            <person name="Torimaru M."/>
            <person name="Fukuda K."/>
            <person name="Mikami N."/>
        </authorList>
    </citation>
    <scope>NUCLEOTIDE SEQUENCE [LARGE SCALE GENOMIC DNA]</scope>
    <source>
        <strain evidence="3 4">KT1b</strain>
    </source>
</reference>
<dbReference type="Pfam" id="PF12937">
    <property type="entry name" value="F-box-like"/>
    <property type="match status" value="1"/>
</dbReference>
<feature type="domain" description="F-box" evidence="2">
    <location>
        <begin position="1"/>
        <end position="50"/>
    </location>
</feature>
<dbReference type="Proteomes" id="UP001476247">
    <property type="component" value="Unassembled WGS sequence"/>
</dbReference>
<dbReference type="SUPFAM" id="SSF50978">
    <property type="entry name" value="WD40 repeat-like"/>
    <property type="match status" value="1"/>
</dbReference>
<dbReference type="SMART" id="SM00256">
    <property type="entry name" value="FBOX"/>
    <property type="match status" value="1"/>
</dbReference>
<evidence type="ECO:0000313" key="3">
    <source>
        <dbReference type="EMBL" id="GAA5798936.1"/>
    </source>
</evidence>
<proteinExistence type="predicted"/>
<evidence type="ECO:0000259" key="2">
    <source>
        <dbReference type="PROSITE" id="PS50181"/>
    </source>
</evidence>
<sequence>MNCLPDELLCSIFKHLIHDVSQLLALQLVCKKFHRLSNNAFLWHYAFKNMYPRWSTKIPYAQLKQPVIDWKPYMLKLYKQRLQFQRGIQLTPILSAKSKSYKIQEPIVSDIDPITNTGVLAVSKYCKFTRHKILFYSYPSYRLVRKFELKFQIDDLSEWSCQIIGMQTVHINKQKVRVFAVSINQPRPTTDSDEDDSDTDSSAAAPPDQTQVLWKVILVYRLHEDGSTTCLAHLESSSLFLGRGTWFFNDMNGDQEAIKNWLQMVSPDTLHTYDPSSSVFLLTYGLSMTRFAGYSQVMQFNLSPVHPSLDPTKTVYRWDEDLDRFIAAHEQGQHQQQNAKIISTFYLGGRVSCMIHFRYPHTLNHLIVTGNFLRSELSIYDWRFGVKVGVFPHVYSSDSSVDDNVQPWGFEFGWAIPPPLTTTIRDYTSYGPRLFVVGDCQDKFQIKVWDISQLLKVKWNPFVNKPPSNKVDSISSNQQPSRFFHDWWARGTNTLKDMVMELEENLPYNISLESICRVHLLDASIRYSAYINLNTWLYLLHEDGNLSIMDIESGNILSTVSTEGLAQDVNVVGEREVIVTRKDRLLQSLLP</sequence>
<dbReference type="InterPro" id="IPR001810">
    <property type="entry name" value="F-box_dom"/>
</dbReference>
<protein>
    <recommendedName>
        <fullName evidence="2">F-box domain-containing protein</fullName>
    </recommendedName>
</protein>
<dbReference type="PROSITE" id="PS50181">
    <property type="entry name" value="FBOX"/>
    <property type="match status" value="1"/>
</dbReference>
<accession>A0ABP9XVY8</accession>
<gene>
    <name evidence="3" type="ORF">HPULCUR_004345</name>
</gene>
<comment type="caution">
    <text evidence="3">The sequence shown here is derived from an EMBL/GenBank/DDBJ whole genome shotgun (WGS) entry which is preliminary data.</text>
</comment>
<name>A0ABP9XVY8_9FUNG</name>
<evidence type="ECO:0000256" key="1">
    <source>
        <dbReference type="SAM" id="MobiDB-lite"/>
    </source>
</evidence>
<dbReference type="InterPro" id="IPR036322">
    <property type="entry name" value="WD40_repeat_dom_sf"/>
</dbReference>
<dbReference type="SUPFAM" id="SSF81383">
    <property type="entry name" value="F-box domain"/>
    <property type="match status" value="1"/>
</dbReference>
<dbReference type="Gene3D" id="1.20.1280.50">
    <property type="match status" value="1"/>
</dbReference>
<keyword evidence="4" id="KW-1185">Reference proteome</keyword>
<dbReference type="InterPro" id="IPR036047">
    <property type="entry name" value="F-box-like_dom_sf"/>
</dbReference>
<evidence type="ECO:0000313" key="4">
    <source>
        <dbReference type="Proteomes" id="UP001476247"/>
    </source>
</evidence>
<dbReference type="EMBL" id="BAABUJ010000011">
    <property type="protein sequence ID" value="GAA5798936.1"/>
    <property type="molecule type" value="Genomic_DNA"/>
</dbReference>
<organism evidence="3 4">
    <name type="scientific">Helicostylum pulchrum</name>
    <dbReference type="NCBI Taxonomy" id="562976"/>
    <lineage>
        <taxon>Eukaryota</taxon>
        <taxon>Fungi</taxon>
        <taxon>Fungi incertae sedis</taxon>
        <taxon>Mucoromycota</taxon>
        <taxon>Mucoromycotina</taxon>
        <taxon>Mucoromycetes</taxon>
        <taxon>Mucorales</taxon>
        <taxon>Mucorineae</taxon>
        <taxon>Mucoraceae</taxon>
        <taxon>Helicostylum</taxon>
    </lineage>
</organism>